<dbReference type="SUPFAM" id="SSF51182">
    <property type="entry name" value="RmlC-like cupins"/>
    <property type="match status" value="1"/>
</dbReference>
<dbReference type="PANTHER" id="PTHR44086">
    <property type="entry name" value="THIOSULFATE SULFURTRANSFERASE RDL2, MITOCHONDRIAL-RELATED"/>
    <property type="match status" value="1"/>
</dbReference>
<dbReference type="SUPFAM" id="SSF52821">
    <property type="entry name" value="Rhodanese/Cell cycle control phosphatase"/>
    <property type="match status" value="4"/>
</dbReference>
<dbReference type="Pfam" id="PF00581">
    <property type="entry name" value="Rhodanese"/>
    <property type="match status" value="4"/>
</dbReference>
<dbReference type="STRING" id="398578.Daci_5775"/>
<dbReference type="PANTHER" id="PTHR44086:SF10">
    <property type="entry name" value="THIOSULFATE SULFURTRANSFERASE_RHODANESE-LIKE DOMAIN-CONTAINING PROTEIN 3"/>
    <property type="match status" value="1"/>
</dbReference>
<dbReference type="Gene3D" id="2.60.120.10">
    <property type="entry name" value="Jelly Rolls"/>
    <property type="match status" value="1"/>
</dbReference>
<feature type="domain" description="Rhodanese" evidence="1">
    <location>
        <begin position="526"/>
        <end position="598"/>
    </location>
</feature>
<feature type="domain" description="Rhodanese" evidence="1">
    <location>
        <begin position="628"/>
        <end position="716"/>
    </location>
</feature>
<proteinExistence type="predicted"/>
<gene>
    <name evidence="2" type="ordered locus">Daci_5775</name>
</gene>
<reference evidence="2 3" key="1">
    <citation type="journal article" date="2004" name="Appl. Environ. Microbiol.">
        <title>Mineralization of individual congeners of linear alkylbenzenesulfonate by defined pairs of heterotrophic bacteria.</title>
        <authorList>
            <person name="Schleheck D."/>
            <person name="Knepper T.P."/>
            <person name="Fischer K."/>
            <person name="Cook A.M."/>
        </authorList>
    </citation>
    <scope>NUCLEOTIDE SEQUENCE [LARGE SCALE GENOMIC DNA]</scope>
    <source>
        <strain evidence="3">DSM 14801 / SPH-1</strain>
    </source>
</reference>
<evidence type="ECO:0000313" key="2">
    <source>
        <dbReference type="EMBL" id="ABX38403.1"/>
    </source>
</evidence>
<accession>A9C0U0</accession>
<evidence type="ECO:0000313" key="3">
    <source>
        <dbReference type="Proteomes" id="UP000000784"/>
    </source>
</evidence>
<dbReference type="GO" id="GO:0004792">
    <property type="term" value="F:thiosulfate-cyanide sulfurtransferase activity"/>
    <property type="evidence" value="ECO:0007669"/>
    <property type="project" value="TreeGrafter"/>
</dbReference>
<feature type="domain" description="Rhodanese" evidence="1">
    <location>
        <begin position="258"/>
        <end position="348"/>
    </location>
</feature>
<organism evidence="2 3">
    <name type="scientific">Delftia acidovorans (strain DSM 14801 / SPH-1)</name>
    <dbReference type="NCBI Taxonomy" id="398578"/>
    <lineage>
        <taxon>Bacteria</taxon>
        <taxon>Pseudomonadati</taxon>
        <taxon>Pseudomonadota</taxon>
        <taxon>Betaproteobacteria</taxon>
        <taxon>Burkholderiales</taxon>
        <taxon>Comamonadaceae</taxon>
        <taxon>Delftia</taxon>
    </lineage>
</organism>
<dbReference type="AlphaFoldDB" id="A9C0U0"/>
<dbReference type="eggNOG" id="COG0607">
    <property type="taxonomic scope" value="Bacteria"/>
</dbReference>
<dbReference type="PROSITE" id="PS50206">
    <property type="entry name" value="RHODANESE_3"/>
    <property type="match status" value="4"/>
</dbReference>
<dbReference type="InterPro" id="IPR036873">
    <property type="entry name" value="Rhodanese-like_dom_sf"/>
</dbReference>
<dbReference type="InterPro" id="IPR014710">
    <property type="entry name" value="RmlC-like_jellyroll"/>
</dbReference>
<dbReference type="HOGENOM" id="CLU_024972_0_0_4"/>
<dbReference type="eggNOG" id="COG5553">
    <property type="taxonomic scope" value="Bacteria"/>
</dbReference>
<keyword evidence="3" id="KW-1185">Reference proteome</keyword>
<sequence length="774" mass="83496">MRAQCPKLISISAMRRWRRGGRGLTSCPPANVLPGTPMTQTHLSIDFSGSDVASRRAAAITGFIATARRLLPDPERATPEQLQAVARELEALGLQRELFPHAHFPVSASNPAQVYRLSEDLGGRYALYLSTGLPGKSQPPHDHTTWAIIAGVEGVERNVFFTRGKTDDPLRDTLAVGRSVDVGSGTSVVLTPTDVHTIELIGEEPGLHLHFYGRGLERMPERVVFESLEGGTFRTFGPPKSIRHALVTPAALRQALADGEEIAVLDVREAGVFAHRHILFAAPAPAWRLEQLIDRLVPRRGTRIVLVDGDGTLAHEAAAKLVRLGWPNVSVLEGGTEGWAAEGLEIFSGTNVPSKAFGEVIEHEKHTPWITSDELGARVQRGDNIVVVDSRTPEEFAAFSLPFALSVPGAELVYRIGEIAPDPHTLVVVNCAGRTRSIAGAQTLIDAGIPNQVVSLRNGTMDWLLTGRRLAHGRRTPLPEPGAVALATARERAASVAQRAGVQSIDAAELARFESEATERTLYRFDVRTREEYQAGHLPGWRWAPGGQLVQATDEYAATRGARIVLADWDGVRALTTGAWLAQLGWEVFTYVPPALATLEVGAEPVRVLASHAPAPQLSVQQAQELLGEGRAIVFDVDSRPAFEKQHIAGARFAVPDRLPSFVQALPPAQVVVLTSPDGVLARSVAAELAARTGRDVRSVVGGTSAWAAAGLPLGQGDADVLTGDDDQWYSPYAHRDLGLRDAGFRAYLDWELGLVEQLERDGWASGIRLVPAV</sequence>
<dbReference type="InterPro" id="IPR011051">
    <property type="entry name" value="RmlC_Cupin_sf"/>
</dbReference>
<dbReference type="KEGG" id="dac:Daci_5775"/>
<reference evidence="3" key="2">
    <citation type="submission" date="2007-11" db="EMBL/GenBank/DDBJ databases">
        <title>Complete sequence of Delftia acidovorans DSM 14801 / SPH-1.</title>
        <authorList>
            <person name="Copeland A."/>
            <person name="Lucas S."/>
            <person name="Lapidus A."/>
            <person name="Barry K."/>
            <person name="Glavina del Rio T."/>
            <person name="Dalin E."/>
            <person name="Tice H."/>
            <person name="Pitluck S."/>
            <person name="Lowry S."/>
            <person name="Clum A."/>
            <person name="Schmutz J."/>
            <person name="Larimer F."/>
            <person name="Land M."/>
            <person name="Hauser L."/>
            <person name="Kyrpides N."/>
            <person name="Kim E."/>
            <person name="Schleheck D."/>
            <person name="Richardson P."/>
        </authorList>
    </citation>
    <scope>NUCLEOTIDE SEQUENCE [LARGE SCALE GENOMIC DNA]</scope>
    <source>
        <strain evidence="3">DSM 14801 / SPH-1</strain>
    </source>
</reference>
<dbReference type="Proteomes" id="UP000000784">
    <property type="component" value="Chromosome"/>
</dbReference>
<dbReference type="SMART" id="SM00450">
    <property type="entry name" value="RHOD"/>
    <property type="match status" value="4"/>
</dbReference>
<evidence type="ECO:0000259" key="1">
    <source>
        <dbReference type="PROSITE" id="PS50206"/>
    </source>
</evidence>
<dbReference type="InterPro" id="IPR001763">
    <property type="entry name" value="Rhodanese-like_dom"/>
</dbReference>
<feature type="domain" description="Rhodanese" evidence="1">
    <location>
        <begin position="381"/>
        <end position="472"/>
    </location>
</feature>
<name>A9C0U0_DELAS</name>
<dbReference type="Gene3D" id="3.40.250.10">
    <property type="entry name" value="Rhodanese-like domain"/>
    <property type="match status" value="4"/>
</dbReference>
<dbReference type="eggNOG" id="COG2897">
    <property type="taxonomic scope" value="Bacteria"/>
</dbReference>
<protein>
    <submittedName>
        <fullName evidence="2">Rhodanese domain protein</fullName>
    </submittedName>
</protein>
<dbReference type="EMBL" id="CP000884">
    <property type="protein sequence ID" value="ABX38403.1"/>
    <property type="molecule type" value="Genomic_DNA"/>
</dbReference>